<organism evidence="15 16">
    <name type="scientific">Fusarium piperis</name>
    <dbReference type="NCBI Taxonomy" id="1435070"/>
    <lineage>
        <taxon>Eukaryota</taxon>
        <taxon>Fungi</taxon>
        <taxon>Dikarya</taxon>
        <taxon>Ascomycota</taxon>
        <taxon>Pezizomycotina</taxon>
        <taxon>Sordariomycetes</taxon>
        <taxon>Hypocreomycetidae</taxon>
        <taxon>Hypocreales</taxon>
        <taxon>Nectriaceae</taxon>
        <taxon>Fusarium</taxon>
        <taxon>Fusarium solani species complex</taxon>
    </lineage>
</organism>
<comment type="similarity">
    <text evidence="2">Belongs to the KRR1 family.</text>
</comment>
<dbReference type="InterPro" id="IPR041174">
    <property type="entry name" value="KRR1-like_KH1"/>
</dbReference>
<name>A0A9W9BMX8_9HYPO</name>
<sequence length="423" mass="48043">MPSTHKKEKPWDTDDIDKWKVDAFTPKDNVGGTFTEESSFATLFPKYREVYLKEAWPLVTKALEKTGIACTLDLVEGSMTVKTTRKTFDPAAILNARDLIKLLARSVPAPQAIKILDDGVACDIIKIRSLVRNKERFVKRRQRILGPNGSTLKALELLTETYILVHGNTVSAMGPYKGLKEMRRVVEDCMANIHPIYHIKELMIKRELAKDPELANESWDRFLPNFKKKTLSRRRVPLKVTDKTKKVYTPFPPAPEKSKVDKQIESGEYFLGKQGKERAAQEERKEKQKQRKEDKAKEREAEFVPPEEGGRPKKKRKKSEDYNYSTGDISPDVAEQADQTMTNIAAALEDAGASVNDVVRVRYILPDRDDFPKTWPVLQKWFGHVRPAATMVQSALMKEEMKIEIEVTARKGCGNTADQGPVA</sequence>
<evidence type="ECO:0000256" key="1">
    <source>
        <dbReference type="ARBA" id="ARBA00004604"/>
    </source>
</evidence>
<keyword evidence="4" id="KW-0690">Ribosome biogenesis</keyword>
<evidence type="ECO:0000313" key="16">
    <source>
        <dbReference type="Proteomes" id="UP001140502"/>
    </source>
</evidence>
<dbReference type="PANTHER" id="PTHR12581:SF0">
    <property type="entry name" value="KRR1 SMALL SUBUNIT PROCESSOME COMPONENT HOMOLOG"/>
    <property type="match status" value="1"/>
</dbReference>
<dbReference type="GO" id="GO:0003723">
    <property type="term" value="F:RNA binding"/>
    <property type="evidence" value="ECO:0007669"/>
    <property type="project" value="UniProtKB-KW"/>
</dbReference>
<dbReference type="CDD" id="cd22393">
    <property type="entry name" value="KH-I_KRR1_rpt1"/>
    <property type="match status" value="1"/>
</dbReference>
<protein>
    <recommendedName>
        <fullName evidence="3">KRR1 small subunit processome component</fullName>
    </recommendedName>
    <alternativeName>
        <fullName evidence="12">KRR-R motif-containing protein 1</fullName>
    </alternativeName>
    <alternativeName>
        <fullName evidence="11">Ribosomal RNA assembly protein KRR1</fullName>
    </alternativeName>
</protein>
<evidence type="ECO:0000256" key="9">
    <source>
        <dbReference type="ARBA" id="ARBA00024668"/>
    </source>
</evidence>
<dbReference type="PANTHER" id="PTHR12581">
    <property type="entry name" value="HIV-1 REV BINDING PROTEIN 2, 3"/>
    <property type="match status" value="1"/>
</dbReference>
<evidence type="ECO:0000256" key="10">
    <source>
        <dbReference type="ARBA" id="ARBA00025908"/>
    </source>
</evidence>
<evidence type="ECO:0000256" key="8">
    <source>
        <dbReference type="ARBA" id="ARBA00023274"/>
    </source>
</evidence>
<evidence type="ECO:0000256" key="2">
    <source>
        <dbReference type="ARBA" id="ARBA00009344"/>
    </source>
</evidence>
<dbReference type="AlphaFoldDB" id="A0A9W9BMX8"/>
<comment type="subcellular location">
    <subcellularLocation>
        <location evidence="1">Nucleus</location>
        <location evidence="1">Nucleolus</location>
    </subcellularLocation>
</comment>
<dbReference type="CDD" id="cd22394">
    <property type="entry name" value="KH-I_KRR1_rpt2"/>
    <property type="match status" value="1"/>
</dbReference>
<dbReference type="InterPro" id="IPR048550">
    <property type="entry name" value="KRR1-like_KH1_euk"/>
</dbReference>
<accession>A0A9W9BMX8</accession>
<keyword evidence="5" id="KW-0698">rRNA processing</keyword>
<feature type="region of interest" description="Disordered" evidence="13">
    <location>
        <begin position="270"/>
        <end position="330"/>
    </location>
</feature>
<dbReference type="GO" id="GO:0032040">
    <property type="term" value="C:small-subunit processome"/>
    <property type="evidence" value="ECO:0007669"/>
    <property type="project" value="TreeGrafter"/>
</dbReference>
<dbReference type="InterPro" id="IPR004087">
    <property type="entry name" value="KH_dom"/>
</dbReference>
<dbReference type="Proteomes" id="UP001140502">
    <property type="component" value="Unassembled WGS sequence"/>
</dbReference>
<evidence type="ECO:0000256" key="4">
    <source>
        <dbReference type="ARBA" id="ARBA00022517"/>
    </source>
</evidence>
<evidence type="ECO:0000256" key="3">
    <source>
        <dbReference type="ARBA" id="ARBA00017405"/>
    </source>
</evidence>
<dbReference type="Gene3D" id="3.30.1330.40">
    <property type="entry name" value="RutC-like"/>
    <property type="match status" value="1"/>
</dbReference>
<dbReference type="InterPro" id="IPR024166">
    <property type="entry name" value="rRNA_assembly_KRR1"/>
</dbReference>
<feature type="compositionally biased region" description="Basic and acidic residues" evidence="13">
    <location>
        <begin position="274"/>
        <end position="302"/>
    </location>
</feature>
<dbReference type="InterPro" id="IPR036612">
    <property type="entry name" value="KH_dom_type_1_sf"/>
</dbReference>
<evidence type="ECO:0000256" key="12">
    <source>
        <dbReference type="ARBA" id="ARBA00032993"/>
    </source>
</evidence>
<evidence type="ECO:0000256" key="13">
    <source>
        <dbReference type="SAM" id="MobiDB-lite"/>
    </source>
</evidence>
<evidence type="ECO:0000256" key="11">
    <source>
        <dbReference type="ARBA" id="ARBA00032023"/>
    </source>
</evidence>
<dbReference type="OrthoDB" id="441223at2759"/>
<dbReference type="InterPro" id="IPR006175">
    <property type="entry name" value="YjgF/YER057c/UK114"/>
</dbReference>
<keyword evidence="8" id="KW-0687">Ribonucleoprotein</keyword>
<comment type="function">
    <text evidence="9">Required for 40S ribosome biogenesis. Involved in nucleolar processing of pre-18S ribosomal RNA and ribosome assembly. Essential for vegetative growth.</text>
</comment>
<reference evidence="15" key="1">
    <citation type="submission" date="2022-10" db="EMBL/GenBank/DDBJ databases">
        <title>Tapping the CABI collections for fungal endophytes: first genome assemblies for Collariella, Neodidymelliopsis, Ascochyta clinopodiicola, Didymella pomorum, Didymosphaeria variabile, Neocosmospora piperis and Neocucurbitaria cava.</title>
        <authorList>
            <person name="Hill R."/>
        </authorList>
    </citation>
    <scope>NUCLEOTIDE SEQUENCE</scope>
    <source>
        <strain evidence="15">IMI 366586</strain>
    </source>
</reference>
<proteinExistence type="inferred from homology"/>
<dbReference type="EMBL" id="JAPEUR010000135">
    <property type="protein sequence ID" value="KAJ4318783.1"/>
    <property type="molecule type" value="Genomic_DNA"/>
</dbReference>
<gene>
    <name evidence="15" type="primary">KRR1</name>
    <name evidence="15" type="ORF">N0V84_006683</name>
</gene>
<dbReference type="SMART" id="SM00322">
    <property type="entry name" value="KH"/>
    <property type="match status" value="1"/>
</dbReference>
<dbReference type="InterPro" id="IPR035959">
    <property type="entry name" value="RutC-like_sf"/>
</dbReference>
<dbReference type="Pfam" id="PF21800">
    <property type="entry name" value="KH_KRR1_2nd"/>
    <property type="match status" value="1"/>
</dbReference>
<dbReference type="Gene3D" id="3.30.1370.10">
    <property type="entry name" value="K Homology domain, type 1"/>
    <property type="match status" value="2"/>
</dbReference>
<keyword evidence="7" id="KW-0539">Nucleus</keyword>
<comment type="caution">
    <text evidence="15">The sequence shown here is derived from an EMBL/GenBank/DDBJ whole genome shotgun (WGS) entry which is preliminary data.</text>
</comment>
<evidence type="ECO:0000256" key="5">
    <source>
        <dbReference type="ARBA" id="ARBA00022552"/>
    </source>
</evidence>
<dbReference type="SUPFAM" id="SSF54791">
    <property type="entry name" value="Eukaryotic type KH-domain (KH-domain type I)"/>
    <property type="match status" value="1"/>
</dbReference>
<dbReference type="InterPro" id="IPR048549">
    <property type="entry name" value="KRR1-like_KH2_euk"/>
</dbReference>
<dbReference type="SUPFAM" id="SSF55298">
    <property type="entry name" value="YjgF-like"/>
    <property type="match status" value="1"/>
</dbReference>
<dbReference type="Pfam" id="PF01042">
    <property type="entry name" value="Ribonuc_L-PSP"/>
    <property type="match status" value="1"/>
</dbReference>
<feature type="domain" description="K Homology" evidence="14">
    <location>
        <begin position="119"/>
        <end position="191"/>
    </location>
</feature>
<dbReference type="FunFam" id="3.30.1370.10:FF:000014">
    <property type="entry name" value="KRR1 small subunit processome component"/>
    <property type="match status" value="1"/>
</dbReference>
<evidence type="ECO:0000313" key="15">
    <source>
        <dbReference type="EMBL" id="KAJ4318783.1"/>
    </source>
</evidence>
<dbReference type="Pfam" id="PF17903">
    <property type="entry name" value="KH_KRR1_1st"/>
    <property type="match status" value="1"/>
</dbReference>
<evidence type="ECO:0000259" key="14">
    <source>
        <dbReference type="SMART" id="SM00322"/>
    </source>
</evidence>
<evidence type="ECO:0000256" key="6">
    <source>
        <dbReference type="ARBA" id="ARBA00022884"/>
    </source>
</evidence>
<dbReference type="FunFam" id="3.30.1370.10:FF:000011">
    <property type="entry name" value="KRR1 small subunit processome component"/>
    <property type="match status" value="1"/>
</dbReference>
<keyword evidence="16" id="KW-1185">Reference proteome</keyword>
<comment type="subunit">
    <text evidence="10">Component of the ribosomal small subunit (SSU) processome composed of at least 40 protein subunits and snoRNA U3. Interacts with snoRNA U3. Interacts with MPP10, KRI1 and with ribosomal proteins RPS1A, RPS4A, RPS4B, RPS8A, RPS8B, RPS11A, RPS11B, RPS13, RPS24, RPS25, RPL4A, RPL7B, RPL8, RPL23, RPL25 and RPL28.</text>
</comment>
<evidence type="ECO:0000256" key="7">
    <source>
        <dbReference type="ARBA" id="ARBA00023242"/>
    </source>
</evidence>
<dbReference type="GO" id="GO:0006364">
    <property type="term" value="P:rRNA processing"/>
    <property type="evidence" value="ECO:0007669"/>
    <property type="project" value="UniProtKB-KW"/>
</dbReference>
<keyword evidence="6" id="KW-0694">RNA-binding</keyword>
<dbReference type="InterPro" id="IPR048548">
    <property type="entry name" value="KRR1-like_KH2"/>
</dbReference>